<evidence type="ECO:0000256" key="1">
    <source>
        <dbReference type="SAM" id="MobiDB-lite"/>
    </source>
</evidence>
<gene>
    <name evidence="2" type="ORF">MPHL21000_08115</name>
</gene>
<dbReference type="GeneID" id="74300698"/>
<dbReference type="AlphaFoldDB" id="A0A5N5V5F1"/>
<reference evidence="2 3" key="1">
    <citation type="submission" date="2012-10" db="EMBL/GenBank/DDBJ databases">
        <title>The draft sequence of the Mycobacterium pheli genome.</title>
        <authorList>
            <person name="Pettersson B.M.F."/>
            <person name="Das S."/>
            <person name="Dasgupta S."/>
            <person name="Bhattacharya A."/>
            <person name="Kirsebom L.A."/>
        </authorList>
    </citation>
    <scope>NUCLEOTIDE SEQUENCE [LARGE SCALE GENOMIC DNA]</scope>
    <source>
        <strain evidence="2 3">CCUG 21000</strain>
    </source>
</reference>
<name>A0A5N5V5F1_MYCPH</name>
<organism evidence="2 3">
    <name type="scientific">Mycolicibacterium phlei DSM 43239 = CCUG 21000</name>
    <dbReference type="NCBI Taxonomy" id="1226750"/>
    <lineage>
        <taxon>Bacteria</taxon>
        <taxon>Bacillati</taxon>
        <taxon>Actinomycetota</taxon>
        <taxon>Actinomycetes</taxon>
        <taxon>Mycobacteriales</taxon>
        <taxon>Mycobacteriaceae</taxon>
        <taxon>Mycolicibacterium</taxon>
    </lineage>
</organism>
<dbReference type="Proteomes" id="UP000325690">
    <property type="component" value="Unassembled WGS sequence"/>
</dbReference>
<sequence length="172" mass="18271">MSVVDPAALRQLVREVVREAVADLAAPPTAAAVPPPPAPPPPPPAPRTVAEQFGLQPTGPLAADDKTRTDTIRIANDADLDAFVRTMLKLFENPKTRADLRAGRLKFRLAGGATSTGDRTHRIDSGAVTERHIADIAESGGGTLILGRRAVVTPLAREKARALGIKIEKERK</sequence>
<dbReference type="RefSeq" id="WP_061480952.1">
    <property type="nucleotide sequence ID" value="NZ_ANBO01000012.1"/>
</dbReference>
<evidence type="ECO:0000313" key="3">
    <source>
        <dbReference type="Proteomes" id="UP000325690"/>
    </source>
</evidence>
<evidence type="ECO:0000313" key="2">
    <source>
        <dbReference type="EMBL" id="KAB7757153.1"/>
    </source>
</evidence>
<accession>A0A5N5V5F1</accession>
<proteinExistence type="predicted"/>
<dbReference type="EMBL" id="ANBP01000009">
    <property type="protein sequence ID" value="KAB7757153.1"/>
    <property type="molecule type" value="Genomic_DNA"/>
</dbReference>
<protein>
    <submittedName>
        <fullName evidence="2">Uncharacterized protein</fullName>
    </submittedName>
</protein>
<comment type="caution">
    <text evidence="2">The sequence shown here is derived from an EMBL/GenBank/DDBJ whole genome shotgun (WGS) entry which is preliminary data.</text>
</comment>
<keyword evidence="3" id="KW-1185">Reference proteome</keyword>
<feature type="region of interest" description="Disordered" evidence="1">
    <location>
        <begin position="27"/>
        <end position="51"/>
    </location>
</feature>
<feature type="compositionally biased region" description="Pro residues" evidence="1">
    <location>
        <begin position="33"/>
        <end position="46"/>
    </location>
</feature>